<dbReference type="EMBL" id="QZBD01000386">
    <property type="protein sequence ID" value="THY16640.1"/>
    <property type="molecule type" value="Genomic_DNA"/>
</dbReference>
<organism evidence="1 2">
    <name type="scientific">Aureobasidium pullulans</name>
    <name type="common">Black yeast</name>
    <name type="synonym">Pullularia pullulans</name>
    <dbReference type="NCBI Taxonomy" id="5580"/>
    <lineage>
        <taxon>Eukaryota</taxon>
        <taxon>Fungi</taxon>
        <taxon>Dikarya</taxon>
        <taxon>Ascomycota</taxon>
        <taxon>Pezizomycotina</taxon>
        <taxon>Dothideomycetes</taxon>
        <taxon>Dothideomycetidae</taxon>
        <taxon>Dothideales</taxon>
        <taxon>Saccotheciaceae</taxon>
        <taxon>Aureobasidium</taxon>
    </lineage>
</organism>
<reference evidence="1 2" key="1">
    <citation type="submission" date="2018-10" db="EMBL/GenBank/DDBJ databases">
        <title>Fifty Aureobasidium pullulans genomes reveal a recombining polyextremotolerant generalist.</title>
        <authorList>
            <person name="Gostincar C."/>
            <person name="Turk M."/>
            <person name="Zajc J."/>
            <person name="Gunde-Cimerman N."/>
        </authorList>
    </citation>
    <scope>NUCLEOTIDE SEQUENCE [LARGE SCALE GENOMIC DNA]</scope>
    <source>
        <strain evidence="1 2">EXF-6604</strain>
    </source>
</reference>
<accession>A0A4S9KMT4</accession>
<proteinExistence type="predicted"/>
<evidence type="ECO:0000313" key="1">
    <source>
        <dbReference type="EMBL" id="THY16640.1"/>
    </source>
</evidence>
<evidence type="ECO:0000313" key="2">
    <source>
        <dbReference type="Proteomes" id="UP000306584"/>
    </source>
</evidence>
<comment type="caution">
    <text evidence="1">The sequence shown here is derived from an EMBL/GenBank/DDBJ whole genome shotgun (WGS) entry which is preliminary data.</text>
</comment>
<sequence>MWEANKITPEYELKDWDAWKLLESLRAWDDFVTAIEVRVSGTAVLDPPNREPLVCEDMAKRWMNQSFQFAFLTNARRPRVSNLQVAPGVAVWTSELFEAMHVTESADSERKLSIGVKPSDSTFYQSHRSNDLAPTLLFPSNTTVSSSGASQLEDFCGRGSALFEHRPGLYLSPEDGWSDAVTFVDGKGRDKLFTYRNAWCPWMRTRPLDTLREVLSFWKMLVIDGIWSVDAQGVVGGMEYFDDFEDSRPSRSKV</sequence>
<name>A0A4S9KMT4_AURPU</name>
<dbReference type="Proteomes" id="UP000306584">
    <property type="component" value="Unassembled WGS sequence"/>
</dbReference>
<gene>
    <name evidence="1" type="ORF">D6D01_07660</name>
</gene>
<protein>
    <submittedName>
        <fullName evidence="1">Uncharacterized protein</fullName>
    </submittedName>
</protein>
<dbReference type="AlphaFoldDB" id="A0A4S9KMT4"/>